<proteinExistence type="predicted"/>
<evidence type="ECO:0000313" key="3">
    <source>
        <dbReference type="Proteomes" id="UP000192276"/>
    </source>
</evidence>
<sequence length="68" mass="7310">MNSRFLYGDADRCYAFDGMGTGAAGKKRGAIAFIFIILRMPAVQCAGFITTIIARATGNNGARNVYDQ</sequence>
<dbReference type="AlphaFoldDB" id="A0A1V9EKK1"/>
<dbReference type="STRING" id="550983.A4R26_08150"/>
<keyword evidence="1" id="KW-0472">Membrane</keyword>
<keyword evidence="1" id="KW-0812">Transmembrane</keyword>
<comment type="caution">
    <text evidence="2">The sequence shown here is derived from an EMBL/GenBank/DDBJ whole genome shotgun (WGS) entry which is preliminary data.</text>
</comment>
<keyword evidence="1" id="KW-1133">Transmembrane helix</keyword>
<dbReference type="EMBL" id="LWBP01000243">
    <property type="protein sequence ID" value="OQP46680.1"/>
    <property type="molecule type" value="Genomic_DNA"/>
</dbReference>
<accession>A0A1V9EKK1</accession>
<evidence type="ECO:0000313" key="2">
    <source>
        <dbReference type="EMBL" id="OQP46680.1"/>
    </source>
</evidence>
<reference evidence="3" key="1">
    <citation type="submission" date="2016-04" db="EMBL/GenBank/DDBJ databases">
        <authorList>
            <person name="Chen L."/>
            <person name="Zhuang W."/>
            <person name="Wang G."/>
        </authorList>
    </citation>
    <scope>NUCLEOTIDE SEQUENCE [LARGE SCALE GENOMIC DNA]</scope>
    <source>
        <strain evidence="3">208</strain>
    </source>
</reference>
<dbReference type="Proteomes" id="UP000192276">
    <property type="component" value="Unassembled WGS sequence"/>
</dbReference>
<feature type="transmembrane region" description="Helical" evidence="1">
    <location>
        <begin position="30"/>
        <end position="54"/>
    </location>
</feature>
<protein>
    <submittedName>
        <fullName evidence="2">Uncharacterized protein</fullName>
    </submittedName>
</protein>
<name>A0A1V9EKK1_9BACT</name>
<organism evidence="2 3">
    <name type="scientific">Niastella populi</name>
    <dbReference type="NCBI Taxonomy" id="550983"/>
    <lineage>
        <taxon>Bacteria</taxon>
        <taxon>Pseudomonadati</taxon>
        <taxon>Bacteroidota</taxon>
        <taxon>Chitinophagia</taxon>
        <taxon>Chitinophagales</taxon>
        <taxon>Chitinophagaceae</taxon>
        <taxon>Niastella</taxon>
    </lineage>
</organism>
<keyword evidence="3" id="KW-1185">Reference proteome</keyword>
<gene>
    <name evidence="2" type="ORF">A4R26_08150</name>
</gene>
<evidence type="ECO:0000256" key="1">
    <source>
        <dbReference type="SAM" id="Phobius"/>
    </source>
</evidence>